<sequence length="128" mass="15028">MELMDVADWALVVLAAITSVFTLCYFIWQPWWKERVSIIYLGKSVLLSLVLIQISASVWAGSDYPGRAWIRLTLYSGGALMMLALLVMLLVLQRRTRHERRSIGDVRRPWQIWFDEIRNYIARMHSTR</sequence>
<dbReference type="Pfam" id="PF23778">
    <property type="entry name" value="Phage_holin_2"/>
    <property type="match status" value="1"/>
</dbReference>
<evidence type="ECO:0000313" key="3">
    <source>
        <dbReference type="Proteomes" id="UP000203985"/>
    </source>
</evidence>
<name>A0A160DCM6_9CAUD</name>
<feature type="transmembrane region" description="Helical" evidence="1">
    <location>
        <begin position="40"/>
        <end position="60"/>
    </location>
</feature>
<organism evidence="2 3">
    <name type="scientific">Gordonia phage Bowser</name>
    <dbReference type="NCBI Taxonomy" id="1838063"/>
    <lineage>
        <taxon>Viruses</taxon>
        <taxon>Duplodnaviria</taxon>
        <taxon>Heunggongvirae</taxon>
        <taxon>Uroviricota</taxon>
        <taxon>Caudoviricetes</taxon>
        <taxon>Bowservirus</taxon>
        <taxon>Bowservirus bowser</taxon>
    </lineage>
</organism>
<evidence type="ECO:0000313" key="2">
    <source>
        <dbReference type="EMBL" id="ANA85420.1"/>
    </source>
</evidence>
<dbReference type="EMBL" id="KU998235">
    <property type="protein sequence ID" value="ANA85420.1"/>
    <property type="molecule type" value="Genomic_DNA"/>
</dbReference>
<keyword evidence="1" id="KW-0812">Transmembrane</keyword>
<dbReference type="OrthoDB" id="17648at10239"/>
<dbReference type="KEGG" id="vg:28800797"/>
<evidence type="ECO:0000256" key="1">
    <source>
        <dbReference type="SAM" id="Phobius"/>
    </source>
</evidence>
<protein>
    <submittedName>
        <fullName evidence="2">Uncharacterized protein</fullName>
    </submittedName>
</protein>
<dbReference type="Proteomes" id="UP000203985">
    <property type="component" value="Segment"/>
</dbReference>
<dbReference type="InterPro" id="IPR056964">
    <property type="entry name" value="Phage_holin"/>
</dbReference>
<reference evidence="2 3" key="1">
    <citation type="submission" date="2016-03" db="EMBL/GenBank/DDBJ databases">
        <authorList>
            <person name="Montgomery M.T."/>
            <person name="Guerrero C.A."/>
            <person name="Mavrich T.N."/>
            <person name="Pope W.H."/>
            <person name="Garlena R.A."/>
            <person name="Russell D.A."/>
            <person name="Jacobs-Sera D."/>
            <person name="Hendrix R.W."/>
            <person name="Hatfull G.F."/>
        </authorList>
    </citation>
    <scope>NUCLEOTIDE SEQUENCE [LARGE SCALE GENOMIC DNA]</scope>
</reference>
<keyword evidence="1" id="KW-1133">Transmembrane helix</keyword>
<keyword evidence="3" id="KW-1185">Reference proteome</keyword>
<dbReference type="RefSeq" id="YP_009275592.1">
    <property type="nucleotide sequence ID" value="NC_030930.1"/>
</dbReference>
<feature type="transmembrane region" description="Helical" evidence="1">
    <location>
        <begin position="6"/>
        <end position="28"/>
    </location>
</feature>
<proteinExistence type="predicted"/>
<keyword evidence="1" id="KW-0472">Membrane</keyword>
<gene>
    <name evidence="2" type="primary">25</name>
    <name evidence="2" type="ORF">BOWSER_25</name>
</gene>
<accession>A0A160DCM6</accession>
<dbReference type="GeneID" id="28800797"/>
<feature type="transmembrane region" description="Helical" evidence="1">
    <location>
        <begin position="72"/>
        <end position="92"/>
    </location>
</feature>